<accession>A0A1C7M3K8</accession>
<gene>
    <name evidence="1" type="ORF">A0H81_08407</name>
</gene>
<dbReference type="AlphaFoldDB" id="A0A1C7M3K8"/>
<organism evidence="1 2">
    <name type="scientific">Grifola frondosa</name>
    <name type="common">Maitake</name>
    <name type="synonym">Polyporus frondosus</name>
    <dbReference type="NCBI Taxonomy" id="5627"/>
    <lineage>
        <taxon>Eukaryota</taxon>
        <taxon>Fungi</taxon>
        <taxon>Dikarya</taxon>
        <taxon>Basidiomycota</taxon>
        <taxon>Agaricomycotina</taxon>
        <taxon>Agaricomycetes</taxon>
        <taxon>Polyporales</taxon>
        <taxon>Grifolaceae</taxon>
        <taxon>Grifola</taxon>
    </lineage>
</organism>
<dbReference type="Proteomes" id="UP000092993">
    <property type="component" value="Unassembled WGS sequence"/>
</dbReference>
<keyword evidence="2" id="KW-1185">Reference proteome</keyword>
<evidence type="ECO:0000313" key="1">
    <source>
        <dbReference type="EMBL" id="OBZ71520.1"/>
    </source>
</evidence>
<dbReference type="OrthoDB" id="424974at2759"/>
<dbReference type="STRING" id="5627.A0A1C7M3K8"/>
<dbReference type="EMBL" id="LUGG01000011">
    <property type="protein sequence ID" value="OBZ71520.1"/>
    <property type="molecule type" value="Genomic_DNA"/>
</dbReference>
<sequence length="114" mass="12818">MRGDYLSVASPLSEPFFILYQRIYKSPIQSVLPARLSYFLIVLAIGTAVDPQQRSGRAASEKYHQLARAAVCESSVIDEPSTDVVNALMYMVWYLVVYSNRSLWEASSEPRPSP</sequence>
<proteinExistence type="predicted"/>
<comment type="caution">
    <text evidence="1">The sequence shown here is derived from an EMBL/GenBank/DDBJ whole genome shotgun (WGS) entry which is preliminary data.</text>
</comment>
<name>A0A1C7M3K8_GRIFR</name>
<reference evidence="1 2" key="1">
    <citation type="submission" date="2016-03" db="EMBL/GenBank/DDBJ databases">
        <title>Whole genome sequencing of Grifola frondosa 9006-11.</title>
        <authorList>
            <person name="Min B."/>
            <person name="Park H."/>
            <person name="Kim J.-G."/>
            <person name="Cho H."/>
            <person name="Oh Y.-L."/>
            <person name="Kong W.-S."/>
            <person name="Choi I.-G."/>
        </authorList>
    </citation>
    <scope>NUCLEOTIDE SEQUENCE [LARGE SCALE GENOMIC DNA]</scope>
    <source>
        <strain evidence="1 2">9006-11</strain>
    </source>
</reference>
<evidence type="ECO:0000313" key="2">
    <source>
        <dbReference type="Proteomes" id="UP000092993"/>
    </source>
</evidence>
<protein>
    <submittedName>
        <fullName evidence="1">Uncharacterized protein</fullName>
    </submittedName>
</protein>